<name>A0A5B7EG12_PORTR</name>
<reference evidence="1 2" key="1">
    <citation type="submission" date="2019-05" db="EMBL/GenBank/DDBJ databases">
        <title>Another draft genome of Portunus trituberculatus and its Hox gene families provides insights of decapod evolution.</title>
        <authorList>
            <person name="Jeong J.-H."/>
            <person name="Song I."/>
            <person name="Kim S."/>
            <person name="Choi T."/>
            <person name="Kim D."/>
            <person name="Ryu S."/>
            <person name="Kim W."/>
        </authorList>
    </citation>
    <scope>NUCLEOTIDE SEQUENCE [LARGE SCALE GENOMIC DNA]</scope>
    <source>
        <tissue evidence="1">Muscle</tissue>
    </source>
</reference>
<organism evidence="1 2">
    <name type="scientific">Portunus trituberculatus</name>
    <name type="common">Swimming crab</name>
    <name type="synonym">Neptunus trituberculatus</name>
    <dbReference type="NCBI Taxonomy" id="210409"/>
    <lineage>
        <taxon>Eukaryota</taxon>
        <taxon>Metazoa</taxon>
        <taxon>Ecdysozoa</taxon>
        <taxon>Arthropoda</taxon>
        <taxon>Crustacea</taxon>
        <taxon>Multicrustacea</taxon>
        <taxon>Malacostraca</taxon>
        <taxon>Eumalacostraca</taxon>
        <taxon>Eucarida</taxon>
        <taxon>Decapoda</taxon>
        <taxon>Pleocyemata</taxon>
        <taxon>Brachyura</taxon>
        <taxon>Eubrachyura</taxon>
        <taxon>Portunoidea</taxon>
        <taxon>Portunidae</taxon>
        <taxon>Portuninae</taxon>
        <taxon>Portunus</taxon>
    </lineage>
</organism>
<evidence type="ECO:0000313" key="1">
    <source>
        <dbReference type="EMBL" id="MPC33271.1"/>
    </source>
</evidence>
<dbReference type="Proteomes" id="UP000324222">
    <property type="component" value="Unassembled WGS sequence"/>
</dbReference>
<dbReference type="AlphaFoldDB" id="A0A5B7EG12"/>
<dbReference type="SUPFAM" id="SSF50630">
    <property type="entry name" value="Acid proteases"/>
    <property type="match status" value="1"/>
</dbReference>
<protein>
    <submittedName>
        <fullName evidence="1">Uncharacterized protein</fullName>
    </submittedName>
</protein>
<accession>A0A5B7EG12</accession>
<comment type="caution">
    <text evidence="1">The sequence shown here is derived from an EMBL/GenBank/DDBJ whole genome shotgun (WGS) entry which is preliminary data.</text>
</comment>
<evidence type="ECO:0000313" key="2">
    <source>
        <dbReference type="Proteomes" id="UP000324222"/>
    </source>
</evidence>
<dbReference type="EMBL" id="VSRR010002795">
    <property type="protein sequence ID" value="MPC33271.1"/>
    <property type="molecule type" value="Genomic_DNA"/>
</dbReference>
<dbReference type="InterPro" id="IPR021109">
    <property type="entry name" value="Peptidase_aspartic_dom_sf"/>
</dbReference>
<gene>
    <name evidence="1" type="ORF">E2C01_026616</name>
</gene>
<proteinExistence type="predicted"/>
<keyword evidence="2" id="KW-1185">Reference proteome</keyword>
<sequence length="114" mass="12428">MTRGCGKICRKEELVAVRQQCEGRTEVVESKVDGRPYPLVVNTGATKTIVWEVVAAHVCKTDHCKMLRVPVVSMITMVGVEEMLSVFVADMEEPCLLGMDLLVQSAACVDLGGM</sequence>